<dbReference type="PANTHER" id="PTHR42961:SF2">
    <property type="entry name" value="IRON-SULFUR PROTEIN NUBPL"/>
    <property type="match status" value="1"/>
</dbReference>
<dbReference type="EMBL" id="LHZB01000102">
    <property type="protein sequence ID" value="KXV02149.1"/>
    <property type="molecule type" value="Genomic_DNA"/>
</dbReference>
<evidence type="ECO:0000256" key="5">
    <source>
        <dbReference type="ARBA" id="ARBA00023014"/>
    </source>
</evidence>
<dbReference type="CDD" id="cd02037">
    <property type="entry name" value="Mrp_NBP35"/>
    <property type="match status" value="1"/>
</dbReference>
<dbReference type="PANTHER" id="PTHR42961">
    <property type="entry name" value="IRON-SULFUR PROTEIN NUBPL"/>
    <property type="match status" value="1"/>
</dbReference>
<evidence type="ECO:0000256" key="7">
    <source>
        <dbReference type="HAMAP-Rule" id="MF_02040"/>
    </source>
</evidence>
<comment type="subunit">
    <text evidence="7">Homodimer.</text>
</comment>
<evidence type="ECO:0000256" key="6">
    <source>
        <dbReference type="ARBA" id="ARBA00024036"/>
    </source>
</evidence>
<comment type="caution">
    <text evidence="9">The sequence shown here is derived from an EMBL/GenBank/DDBJ whole genome shotgun (WGS) entry which is preliminary data.</text>
</comment>
<dbReference type="GO" id="GO:0016887">
    <property type="term" value="F:ATP hydrolysis activity"/>
    <property type="evidence" value="ECO:0007669"/>
    <property type="project" value="UniProtKB-UniRule"/>
</dbReference>
<evidence type="ECO:0000256" key="2">
    <source>
        <dbReference type="ARBA" id="ARBA00022741"/>
    </source>
</evidence>
<dbReference type="SUPFAM" id="SSF52540">
    <property type="entry name" value="P-loop containing nucleoside triphosphate hydrolases"/>
    <property type="match status" value="1"/>
</dbReference>
<dbReference type="InterPro" id="IPR000808">
    <property type="entry name" value="Mrp-like_CS"/>
</dbReference>
<dbReference type="PATRIC" id="fig|442.7.peg.1069"/>
<dbReference type="SUPFAM" id="SSF117916">
    <property type="entry name" value="Fe-S cluster assembly (FSCA) domain-like"/>
    <property type="match status" value="1"/>
</dbReference>
<dbReference type="AlphaFoldDB" id="A0A149QXW3"/>
<gene>
    <name evidence="9" type="ORF">AD929_03840</name>
</gene>
<dbReference type="GO" id="GO:0005524">
    <property type="term" value="F:ATP binding"/>
    <property type="evidence" value="ECO:0007669"/>
    <property type="project" value="UniProtKB-UniRule"/>
</dbReference>
<dbReference type="GO" id="GO:0051539">
    <property type="term" value="F:4 iron, 4 sulfur cluster binding"/>
    <property type="evidence" value="ECO:0007669"/>
    <property type="project" value="TreeGrafter"/>
</dbReference>
<dbReference type="GO" id="GO:0016226">
    <property type="term" value="P:iron-sulfur cluster assembly"/>
    <property type="evidence" value="ECO:0007669"/>
    <property type="project" value="InterPro"/>
</dbReference>
<evidence type="ECO:0000256" key="1">
    <source>
        <dbReference type="ARBA" id="ARBA00022723"/>
    </source>
</evidence>
<dbReference type="HAMAP" id="MF_02040">
    <property type="entry name" value="Mrp_NBP35"/>
    <property type="match status" value="1"/>
</dbReference>
<evidence type="ECO:0000256" key="4">
    <source>
        <dbReference type="ARBA" id="ARBA00023004"/>
    </source>
</evidence>
<dbReference type="InterPro" id="IPR027417">
    <property type="entry name" value="P-loop_NTPase"/>
</dbReference>
<dbReference type="InterPro" id="IPR034904">
    <property type="entry name" value="FSCA_dom_sf"/>
</dbReference>
<keyword evidence="4 7" id="KW-0408">Iron</keyword>
<reference evidence="9 10" key="1">
    <citation type="submission" date="2015-06" db="EMBL/GenBank/DDBJ databases">
        <title>Improved classification and identification of acetic acid bacteria using matrix-assisted laser desorption/ionization time-of-flight mass spectrometry; Gluconobacter nephelii and Gluconobacter uchimurae are later heterotypic synonyms of Gluconobacter japonicus and Gluconobacter oxydans, respectively.</title>
        <authorList>
            <person name="Li L."/>
            <person name="Cleenwerck I."/>
            <person name="De Vuyst L."/>
            <person name="Vandamme P."/>
        </authorList>
    </citation>
    <scope>NUCLEOTIDE SEQUENCE [LARGE SCALE GENOMIC DNA]</scope>
    <source>
        <strain evidence="9 10">LMG 1764</strain>
    </source>
</reference>
<accession>A0A149QXW3</accession>
<comment type="function">
    <text evidence="7">Binds and transfers iron-sulfur (Fe-S) clusters to target apoproteins. Can hydrolyze ATP.</text>
</comment>
<dbReference type="InterPro" id="IPR044304">
    <property type="entry name" value="NUBPL-like"/>
</dbReference>
<evidence type="ECO:0000313" key="10">
    <source>
        <dbReference type="Proteomes" id="UP000075573"/>
    </source>
</evidence>
<comment type="similarity">
    <text evidence="6 7">Belongs to the Mrp/NBP35 ATP-binding proteins family.</text>
</comment>
<organism evidence="9 10">
    <name type="scientific">Gluconobacter potus</name>
    <dbReference type="NCBI Taxonomy" id="2724927"/>
    <lineage>
        <taxon>Bacteria</taxon>
        <taxon>Pseudomonadati</taxon>
        <taxon>Pseudomonadota</taxon>
        <taxon>Alphaproteobacteria</taxon>
        <taxon>Acetobacterales</taxon>
        <taxon>Acetobacteraceae</taxon>
        <taxon>Gluconobacter</taxon>
    </lineage>
</organism>
<feature type="region of interest" description="Disordered" evidence="8">
    <location>
        <begin position="98"/>
        <end position="130"/>
    </location>
</feature>
<keyword evidence="2 7" id="KW-0547">Nucleotide-binding</keyword>
<proteinExistence type="inferred from homology"/>
<keyword evidence="7" id="KW-0378">Hydrolase</keyword>
<dbReference type="Gene3D" id="3.40.50.300">
    <property type="entry name" value="P-loop containing nucleotide triphosphate hydrolases"/>
    <property type="match status" value="1"/>
</dbReference>
<dbReference type="Proteomes" id="UP000075573">
    <property type="component" value="Unassembled WGS sequence"/>
</dbReference>
<dbReference type="GO" id="GO:0046872">
    <property type="term" value="F:metal ion binding"/>
    <property type="evidence" value="ECO:0007669"/>
    <property type="project" value="UniProtKB-KW"/>
</dbReference>
<evidence type="ECO:0000256" key="8">
    <source>
        <dbReference type="SAM" id="MobiDB-lite"/>
    </source>
</evidence>
<dbReference type="InterPro" id="IPR019591">
    <property type="entry name" value="Mrp/NBP35_ATP-bd"/>
</dbReference>
<sequence>MTDTTPPNDMPPGSPETNLPSAETRITDILKSEQDAQGSNVLSFAALESVSVRNGHAHVSLATSRDNASRVEPLRPRVEAAIANLPGITGATLSFTSHRPATPAAANSPAQGGGHRPFNLGDKRRNAASRHAPETLLPGVKAVIAVASGKGGVGKSTTAVNLAVGLAHQGLKTGLLDADIYGPSLPRMLGRNARPEVVDGTILPIEAWGLKSMSIGYLVDENQAMIWRGPMVMGALTQFLGEVEWGELDVLVIDMPPGTGDAQLTLAQKLGPKLAAGGAVIVSTPQDIALLDARRGVAMFERMETPILGVVENMSYFCCPNCNHRTELFGHGGAKAEAEKMGVPFLAEIPLLADIRASGDEGTPIILSAPQSEAAQAYTRLAQAVARSLSSEHSTKERS</sequence>
<feature type="region of interest" description="Disordered" evidence="8">
    <location>
        <begin position="1"/>
        <end position="21"/>
    </location>
</feature>
<dbReference type="RefSeq" id="WP_062494509.1">
    <property type="nucleotide sequence ID" value="NZ_LHZB01000102.1"/>
</dbReference>
<feature type="binding site" evidence="7">
    <location>
        <begin position="149"/>
        <end position="156"/>
    </location>
    <ligand>
        <name>ATP</name>
        <dbReference type="ChEBI" id="CHEBI:30616"/>
    </ligand>
</feature>
<dbReference type="FunFam" id="3.40.50.300:FF:000418">
    <property type="entry name" value="Iron-sulfur cluster carrier protein"/>
    <property type="match status" value="1"/>
</dbReference>
<dbReference type="GO" id="GO:0140663">
    <property type="term" value="F:ATP-dependent FeS chaperone activity"/>
    <property type="evidence" value="ECO:0007669"/>
    <property type="project" value="InterPro"/>
</dbReference>
<protein>
    <recommendedName>
        <fullName evidence="7">Iron-sulfur cluster carrier protein</fullName>
    </recommendedName>
</protein>
<dbReference type="InterPro" id="IPR033756">
    <property type="entry name" value="YlxH/NBP35"/>
</dbReference>
<evidence type="ECO:0000256" key="3">
    <source>
        <dbReference type="ARBA" id="ARBA00022840"/>
    </source>
</evidence>
<dbReference type="PROSITE" id="PS01215">
    <property type="entry name" value="MRP"/>
    <property type="match status" value="1"/>
</dbReference>
<keyword evidence="1 7" id="KW-0479">Metal-binding</keyword>
<keyword evidence="5 7" id="KW-0411">Iron-sulfur</keyword>
<name>A0A149QXW3_9PROT</name>
<evidence type="ECO:0000313" key="9">
    <source>
        <dbReference type="EMBL" id="KXV02149.1"/>
    </source>
</evidence>
<dbReference type="Pfam" id="PF10609">
    <property type="entry name" value="ParA"/>
    <property type="match status" value="1"/>
</dbReference>
<keyword evidence="3 7" id="KW-0067">ATP-binding</keyword>